<dbReference type="Proteomes" id="UP000318825">
    <property type="component" value="Unassembled WGS sequence"/>
</dbReference>
<comment type="caution">
    <text evidence="4">The sequence shown here is derived from an EMBL/GenBank/DDBJ whole genome shotgun (WGS) entry which is preliminary data.</text>
</comment>
<gene>
    <name evidence="4" type="ORF">NWI01_05560</name>
</gene>
<organism evidence="4 5">
    <name type="scientific">Nitrobacter winogradskyi</name>
    <name type="common">Nitrobacter agilis</name>
    <dbReference type="NCBI Taxonomy" id="913"/>
    <lineage>
        <taxon>Bacteria</taxon>
        <taxon>Pseudomonadati</taxon>
        <taxon>Pseudomonadota</taxon>
        <taxon>Alphaproteobacteria</taxon>
        <taxon>Hyphomicrobiales</taxon>
        <taxon>Nitrobacteraceae</taxon>
        <taxon>Nitrobacter</taxon>
    </lineage>
</organism>
<name>A0A4Y3W6Q2_NITWI</name>
<dbReference type="InterPro" id="IPR007310">
    <property type="entry name" value="Aerobactin_biosyn_IucA/IucC_N"/>
</dbReference>
<evidence type="ECO:0000259" key="3">
    <source>
        <dbReference type="Pfam" id="PF06276"/>
    </source>
</evidence>
<sequence length="577" mass="65137">MPLPFDIADQPEERIVRQLTAAALYENLFGSIDRTIRGARGFEWSVDGRAWRARGRLGAFGRPRLEEGTVEWRAAGEWHQASIADIVGALPGAEQARAQLGRELEQTAALMRWNCQHLSPRDRRHLAFCALDAAIDEGHPYHPCFKSRTGFDEADHRAYGPEAGNSFQLVWLAVARDLLHLALPDSEDLFWQREIGVQGWHELRRRSAALGIEGRDFGLMPIHPWQWRDLSEGRLKSLIQSGRVYYLGTAGDPYRASQSVRSLTNVRDPRRSGVKLAMNIVNTSTRRTIEPHSVGTAPVLSHWLGEVIDSDPLFKGDCRLDILREHAGLIMDRDGPLGGEIAAIWRESVEDKLADGEAAAPFNALMAVEADGRPFIDPWVSRYGVMEWLDRLIHVALLPVWRLLIVHGIATEAHGQNMVLVHRDGWPERLILRDFHDSLEFVPGFLADPALAPDFETLNPDYRNAQPNQYYWMQRPEDLRDLFVDCVFVFSLSEISHLAQSFYGIDEHAFWQRVARQLSAYITEHDLGARAARLGFGTREILTESLLARKLGLNGSDFQHEVPNALADLSLLARENA</sequence>
<dbReference type="GO" id="GO:0016881">
    <property type="term" value="F:acid-amino acid ligase activity"/>
    <property type="evidence" value="ECO:0007669"/>
    <property type="project" value="UniProtKB-ARBA"/>
</dbReference>
<evidence type="ECO:0000256" key="1">
    <source>
        <dbReference type="ARBA" id="ARBA00004924"/>
    </source>
</evidence>
<dbReference type="EMBL" id="BJNF01000015">
    <property type="protein sequence ID" value="GEC14664.1"/>
    <property type="molecule type" value="Genomic_DNA"/>
</dbReference>
<dbReference type="OrthoDB" id="495728at2"/>
<dbReference type="InterPro" id="IPR037455">
    <property type="entry name" value="LucA/IucC-like"/>
</dbReference>
<dbReference type="Pfam" id="PF04183">
    <property type="entry name" value="IucA_IucC"/>
    <property type="match status" value="1"/>
</dbReference>
<accession>A0A4Y3W6Q2</accession>
<feature type="domain" description="Aerobactin siderophore biosynthesis IucA/IucC-like C-terminal" evidence="3">
    <location>
        <begin position="387"/>
        <end position="543"/>
    </location>
</feature>
<dbReference type="AlphaFoldDB" id="A0A4Y3W6Q2"/>
<dbReference type="PANTHER" id="PTHR34384:SF6">
    <property type="entry name" value="STAPHYLOFERRIN B SYNTHASE"/>
    <property type="match status" value="1"/>
</dbReference>
<comment type="pathway">
    <text evidence="1">Siderophore biosynthesis.</text>
</comment>
<dbReference type="InterPro" id="IPR022770">
    <property type="entry name" value="IucA/IucC-like_C"/>
</dbReference>
<dbReference type="GO" id="GO:0019290">
    <property type="term" value="P:siderophore biosynthetic process"/>
    <property type="evidence" value="ECO:0007669"/>
    <property type="project" value="InterPro"/>
</dbReference>
<evidence type="ECO:0000313" key="5">
    <source>
        <dbReference type="Proteomes" id="UP000318825"/>
    </source>
</evidence>
<dbReference type="RefSeq" id="WP_141382429.1">
    <property type="nucleotide sequence ID" value="NZ_BJNF01000015.1"/>
</dbReference>
<protein>
    <submittedName>
        <fullName evidence="4">Siderophore biosynthesis protein</fullName>
    </submittedName>
</protein>
<evidence type="ECO:0000313" key="4">
    <source>
        <dbReference type="EMBL" id="GEC14664.1"/>
    </source>
</evidence>
<dbReference type="Gene3D" id="6.10.250.3370">
    <property type="match status" value="1"/>
</dbReference>
<evidence type="ECO:0000259" key="2">
    <source>
        <dbReference type="Pfam" id="PF04183"/>
    </source>
</evidence>
<dbReference type="PANTHER" id="PTHR34384">
    <property type="entry name" value="L-2,3-DIAMINOPROPANOATE--CITRATE LIGASE"/>
    <property type="match status" value="1"/>
</dbReference>
<proteinExistence type="predicted"/>
<dbReference type="Gene3D" id="1.10.510.40">
    <property type="match status" value="1"/>
</dbReference>
<dbReference type="Pfam" id="PF06276">
    <property type="entry name" value="FhuF"/>
    <property type="match status" value="1"/>
</dbReference>
<feature type="domain" description="Aerobactin siderophore biosynthesis IucA/IucC N-terminal" evidence="2">
    <location>
        <begin position="128"/>
        <end position="367"/>
    </location>
</feature>
<reference evidence="4 5" key="1">
    <citation type="submission" date="2019-06" db="EMBL/GenBank/DDBJ databases">
        <title>Whole genome shotgun sequence of Nitrobacter winogradskyi NBRC 14297.</title>
        <authorList>
            <person name="Hosoyama A."/>
            <person name="Uohara A."/>
            <person name="Ohji S."/>
            <person name="Ichikawa N."/>
        </authorList>
    </citation>
    <scope>NUCLEOTIDE SEQUENCE [LARGE SCALE GENOMIC DNA]</scope>
    <source>
        <strain evidence="4 5">NBRC 14297</strain>
    </source>
</reference>